<proteinExistence type="predicted"/>
<feature type="transmembrane region" description="Helical" evidence="1">
    <location>
        <begin position="112"/>
        <end position="133"/>
    </location>
</feature>
<accession>A0A1Y4QYG5</accession>
<keyword evidence="1" id="KW-0812">Transmembrane</keyword>
<evidence type="ECO:0000313" key="2">
    <source>
        <dbReference type="EMBL" id="OUQ09941.1"/>
    </source>
</evidence>
<feature type="transmembrane region" description="Helical" evidence="1">
    <location>
        <begin position="13"/>
        <end position="34"/>
    </location>
</feature>
<gene>
    <name evidence="2" type="ORF">B5E88_07895</name>
</gene>
<reference evidence="3" key="1">
    <citation type="submission" date="2017-04" db="EMBL/GenBank/DDBJ databases">
        <title>Function of individual gut microbiota members based on whole genome sequencing of pure cultures obtained from chicken caecum.</title>
        <authorList>
            <person name="Medvecky M."/>
            <person name="Cejkova D."/>
            <person name="Polansky O."/>
            <person name="Karasova D."/>
            <person name="Kubasova T."/>
            <person name="Cizek A."/>
            <person name="Rychlik I."/>
        </authorList>
    </citation>
    <scope>NUCLEOTIDE SEQUENCE [LARGE SCALE GENOMIC DNA]</scope>
    <source>
        <strain evidence="3">An144</strain>
    </source>
</reference>
<evidence type="ECO:0000256" key="1">
    <source>
        <dbReference type="SAM" id="Phobius"/>
    </source>
</evidence>
<dbReference type="RefSeq" id="WP_087215278.1">
    <property type="nucleotide sequence ID" value="NZ_NFLC01000014.1"/>
</dbReference>
<dbReference type="EMBL" id="NFLC01000014">
    <property type="protein sequence ID" value="OUQ09941.1"/>
    <property type="molecule type" value="Genomic_DNA"/>
</dbReference>
<protein>
    <recommendedName>
        <fullName evidence="4">Polymerase</fullName>
    </recommendedName>
</protein>
<dbReference type="Proteomes" id="UP000196074">
    <property type="component" value="Unassembled WGS sequence"/>
</dbReference>
<dbReference type="AlphaFoldDB" id="A0A1Y4QYG5"/>
<comment type="caution">
    <text evidence="2">The sequence shown here is derived from an EMBL/GenBank/DDBJ whole genome shotgun (WGS) entry which is preliminary data.</text>
</comment>
<name>A0A1Y4QYG5_9ENTE</name>
<feature type="transmembrane region" description="Helical" evidence="1">
    <location>
        <begin position="318"/>
        <end position="338"/>
    </location>
</feature>
<feature type="transmembrane region" description="Helical" evidence="1">
    <location>
        <begin position="228"/>
        <end position="246"/>
    </location>
</feature>
<keyword evidence="1" id="KW-1133">Transmembrane helix</keyword>
<feature type="transmembrane region" description="Helical" evidence="1">
    <location>
        <begin position="153"/>
        <end position="169"/>
    </location>
</feature>
<feature type="transmembrane region" description="Helical" evidence="1">
    <location>
        <begin position="71"/>
        <end position="100"/>
    </location>
</feature>
<feature type="transmembrane region" description="Helical" evidence="1">
    <location>
        <begin position="41"/>
        <end position="59"/>
    </location>
</feature>
<evidence type="ECO:0008006" key="4">
    <source>
        <dbReference type="Google" id="ProtNLM"/>
    </source>
</evidence>
<feature type="transmembrane region" description="Helical" evidence="1">
    <location>
        <begin position="198"/>
        <end position="216"/>
    </location>
</feature>
<organism evidence="2 3">
    <name type="scientific">Enterococcus cecorum</name>
    <dbReference type="NCBI Taxonomy" id="44008"/>
    <lineage>
        <taxon>Bacteria</taxon>
        <taxon>Bacillati</taxon>
        <taxon>Bacillota</taxon>
        <taxon>Bacilli</taxon>
        <taxon>Lactobacillales</taxon>
        <taxon>Enterococcaceae</taxon>
        <taxon>Enterococcus</taxon>
    </lineage>
</organism>
<keyword evidence="1" id="KW-0472">Membrane</keyword>
<feature type="transmembrane region" description="Helical" evidence="1">
    <location>
        <begin position="343"/>
        <end position="364"/>
    </location>
</feature>
<evidence type="ECO:0000313" key="3">
    <source>
        <dbReference type="Proteomes" id="UP000196074"/>
    </source>
</evidence>
<feature type="transmembrane region" description="Helical" evidence="1">
    <location>
        <begin position="176"/>
        <end position="192"/>
    </location>
</feature>
<sequence>MNLQKKMYSFEEVLFYVSFSIFFIFSIISFTFLYQYIPKSLYKGFLILSILIALFREMYINKYSLKSLLGALFGALLTVNVMKTTSGLNLVALQIILIYFFRNVSFSKIAKLSLFLSGIILFTVIFLSKLGIITNYLEISWNGRIRNYLGFRYSLYAPAIFLNIIALFLSIKKEKTYYFEWLILFSINYWIYKQTDSRLSFFSGLLMILLGLILKIKPDILEKFKRILLLLIPIVMILPIFSYYIAVNFSTSNTILLKINKVFGNRLWLTQKSLNTYGYSLFGQKIHWQGNGLDETGNYVTTNYLYVDNLYIQILQRYGLMFLLVLMVIIVFVLYKLYQKNQFILYVLVISTLLHSLIDDLLIYTCFNSFWFLVGSIINPQYSFESSKTLFFNRKHRKLKFVFKKPDTVKYY</sequence>